<sequence>MSDQMNDFLKDYQAFAQQSWDAWMRSMQQPGAMGSFGTPPMGGANDDLLSRSLASLKAYGSWLQQAAGAGQAATMWQQSMPMQPFLAAFNQPFAQTVAGIDSASAFGFDHQWQSWLQAMQRAGQMGLAGNMGSNLQGSWPTFGITREMQLDQQALTAAINDYLQVSARYQALLQQVNSKGIARLQEKLGQGAEPGKQPESMKALYDLWIDAMEDAYAEMALSDDYREVFGALANAQMRVRKLQQQQTEQMCRELGMPTRSEVDSLGQRVQQLRRDLQARKQRESQADASEVDALQAEIAELKRELAASKATAKVRPITRKTDADDGKASTRAKTAGSASGKRK</sequence>
<accession>A0ABR9GB57</accession>
<protein>
    <recommendedName>
        <fullName evidence="2">Poly(3-hydroxyalkanoate) polymerase subunit PhaE</fullName>
    </recommendedName>
</protein>
<proteinExistence type="predicted"/>
<dbReference type="RefSeq" id="WP_192556083.1">
    <property type="nucleotide sequence ID" value="NZ_JACZZA010000007.1"/>
</dbReference>
<reference evidence="5 6" key="1">
    <citation type="submission" date="2020-09" db="EMBL/GenBank/DDBJ databases">
        <title>Dyella sp. 7MK23 isolated from forest soil.</title>
        <authorList>
            <person name="Fu J."/>
        </authorList>
    </citation>
    <scope>NUCLEOTIDE SEQUENCE [LARGE SCALE GENOMIC DNA]</scope>
    <source>
        <strain evidence="5 6">7MK23</strain>
    </source>
</reference>
<keyword evidence="6" id="KW-1185">Reference proteome</keyword>
<name>A0ABR9GB57_9GAMM</name>
<keyword evidence="3" id="KW-0583">PHB biosynthesis</keyword>
<dbReference type="InterPro" id="IPR010123">
    <property type="entry name" value="PHA_synth_III_E"/>
</dbReference>
<evidence type="ECO:0000256" key="2">
    <source>
        <dbReference type="ARBA" id="ARBA00019066"/>
    </source>
</evidence>
<evidence type="ECO:0000313" key="5">
    <source>
        <dbReference type="EMBL" id="MBE1161229.1"/>
    </source>
</evidence>
<evidence type="ECO:0000256" key="3">
    <source>
        <dbReference type="ARBA" id="ARBA00022752"/>
    </source>
</evidence>
<evidence type="ECO:0000313" key="6">
    <source>
        <dbReference type="Proteomes" id="UP000651010"/>
    </source>
</evidence>
<dbReference type="EMBL" id="JACZZA010000007">
    <property type="protein sequence ID" value="MBE1161229.1"/>
    <property type="molecule type" value="Genomic_DNA"/>
</dbReference>
<dbReference type="Proteomes" id="UP000651010">
    <property type="component" value="Unassembled WGS sequence"/>
</dbReference>
<evidence type="ECO:0000256" key="4">
    <source>
        <dbReference type="SAM" id="MobiDB-lite"/>
    </source>
</evidence>
<evidence type="ECO:0000256" key="1">
    <source>
        <dbReference type="ARBA" id="ARBA00004683"/>
    </source>
</evidence>
<feature type="compositionally biased region" description="Basic and acidic residues" evidence="4">
    <location>
        <begin position="319"/>
        <end position="328"/>
    </location>
</feature>
<organism evidence="5 6">
    <name type="scientific">Dyella acidiphila</name>
    <dbReference type="NCBI Taxonomy" id="2775866"/>
    <lineage>
        <taxon>Bacteria</taxon>
        <taxon>Pseudomonadati</taxon>
        <taxon>Pseudomonadota</taxon>
        <taxon>Gammaproteobacteria</taxon>
        <taxon>Lysobacterales</taxon>
        <taxon>Rhodanobacteraceae</taxon>
        <taxon>Dyella</taxon>
    </lineage>
</organism>
<comment type="caution">
    <text evidence="5">The sequence shown here is derived from an EMBL/GenBank/DDBJ whole genome shotgun (WGS) entry which is preliminary data.</text>
</comment>
<gene>
    <name evidence="5" type="ORF">IGX34_12645</name>
</gene>
<feature type="region of interest" description="Disordered" evidence="4">
    <location>
        <begin position="306"/>
        <end position="343"/>
    </location>
</feature>
<dbReference type="Pfam" id="PF09712">
    <property type="entry name" value="PHA_synth_III_E"/>
    <property type="match status" value="1"/>
</dbReference>
<comment type="pathway">
    <text evidence="1">Biopolymer metabolism; poly-(R)-3-hydroxybutanoate biosynthesis.</text>
</comment>